<evidence type="ECO:0000256" key="3">
    <source>
        <dbReference type="RuleBase" id="RU003718"/>
    </source>
</evidence>
<dbReference type="PANTHER" id="PTHR48049:SF34">
    <property type="entry name" value="UDP-GLYCOSYLTRANSFERASE 79B30-LIKE"/>
    <property type="match status" value="1"/>
</dbReference>
<dbReference type="Pfam" id="PF00201">
    <property type="entry name" value="UDPGT"/>
    <property type="match status" value="1"/>
</dbReference>
<dbReference type="OrthoDB" id="5835829at2759"/>
<dbReference type="EC" id="2.4.1.-" evidence="4"/>
<dbReference type="InParanoid" id="A0A200PP57"/>
<dbReference type="Proteomes" id="UP000195402">
    <property type="component" value="Unassembled WGS sequence"/>
</dbReference>
<name>A0A200PP57_MACCD</name>
<evidence type="ECO:0000313" key="5">
    <source>
        <dbReference type="EMBL" id="OUZ99994.1"/>
    </source>
</evidence>
<keyword evidence="3" id="KW-0328">Glycosyltransferase</keyword>
<dbReference type="EMBL" id="MVGT01004385">
    <property type="protein sequence ID" value="OUZ99994.1"/>
    <property type="molecule type" value="Genomic_DNA"/>
</dbReference>
<proteinExistence type="inferred from homology"/>
<dbReference type="FunFam" id="3.40.50.2000:FF:000037">
    <property type="entry name" value="Glycosyltransferase"/>
    <property type="match status" value="1"/>
</dbReference>
<evidence type="ECO:0000256" key="2">
    <source>
        <dbReference type="ARBA" id="ARBA00022679"/>
    </source>
</evidence>
<dbReference type="FunFam" id="3.40.50.2000:FF:000087">
    <property type="entry name" value="Glycosyltransferase"/>
    <property type="match status" value="1"/>
</dbReference>
<evidence type="ECO:0000256" key="4">
    <source>
        <dbReference type="RuleBase" id="RU362057"/>
    </source>
</evidence>
<gene>
    <name evidence="5" type="ORF">BVC80_8595g2</name>
</gene>
<accession>A0A200PP57</accession>
<dbReference type="InterPro" id="IPR035595">
    <property type="entry name" value="UDP_glycos_trans_CS"/>
</dbReference>
<sequence>MNNQSSFHIAMYPWFALGHLTPFLNFSNKFAERGHRISFFLPSKTQLKLEHFNYHPNLITFFPLTVPTIEGLPPGSETTSDVPVALHHLLMTAMDSTKPQLESALRELKPDFIFFDFTHWTPSLAKELGIKAIHYCIISMASVSYLLVPASNKVEQGSDIQMTEDEWMQQPPGFPKSSIRLHRHEAKAMSFITYREYGSISFHERLTLALKGADALSFRSCIEIEGAFIDFIAKHYGKQVLLSGPLLPKPPTSKLEEKWDKWLSKFEPRSVIFCAFGSECYIKKEQFQELVLGFELTGLPFFAALKPPLGASTIDEALPEGFRERVEGRGIVEGGWIQQPLIMAHPSIGCFVSHCGLSSVTETIINNPQLVLLPNAGDQFIIARLMGGDLKVGVEVERREDDGWYTKESVCKAIKTVMEEDDEIGKVVRENRWKLKDFLLREGLESDYMSNFIEKLRAMIN</sequence>
<protein>
    <recommendedName>
        <fullName evidence="4">Glycosyltransferase</fullName>
        <ecNumber evidence="4">2.4.1.-</ecNumber>
    </recommendedName>
</protein>
<dbReference type="CDD" id="cd03784">
    <property type="entry name" value="GT1_Gtf-like"/>
    <property type="match status" value="1"/>
</dbReference>
<dbReference type="InterPro" id="IPR050481">
    <property type="entry name" value="UDP-glycosyltransf_plant"/>
</dbReference>
<evidence type="ECO:0000256" key="1">
    <source>
        <dbReference type="ARBA" id="ARBA00009995"/>
    </source>
</evidence>
<dbReference type="AlphaFoldDB" id="A0A200PP57"/>
<comment type="similarity">
    <text evidence="1 3">Belongs to the UDP-glycosyltransferase family.</text>
</comment>
<keyword evidence="6" id="KW-1185">Reference proteome</keyword>
<organism evidence="5 6">
    <name type="scientific">Macleaya cordata</name>
    <name type="common">Five-seeded plume-poppy</name>
    <name type="synonym">Bocconia cordata</name>
    <dbReference type="NCBI Taxonomy" id="56857"/>
    <lineage>
        <taxon>Eukaryota</taxon>
        <taxon>Viridiplantae</taxon>
        <taxon>Streptophyta</taxon>
        <taxon>Embryophyta</taxon>
        <taxon>Tracheophyta</taxon>
        <taxon>Spermatophyta</taxon>
        <taxon>Magnoliopsida</taxon>
        <taxon>Ranunculales</taxon>
        <taxon>Papaveraceae</taxon>
        <taxon>Papaveroideae</taxon>
        <taxon>Macleaya</taxon>
    </lineage>
</organism>
<dbReference type="GO" id="GO:0035251">
    <property type="term" value="F:UDP-glucosyltransferase activity"/>
    <property type="evidence" value="ECO:0007669"/>
    <property type="project" value="InterPro"/>
</dbReference>
<dbReference type="OMA" id="FRIAMYP"/>
<keyword evidence="2 3" id="KW-0808">Transferase</keyword>
<comment type="caution">
    <text evidence="5">The sequence shown here is derived from an EMBL/GenBank/DDBJ whole genome shotgun (WGS) entry which is preliminary data.</text>
</comment>
<dbReference type="Gene3D" id="3.40.50.2000">
    <property type="entry name" value="Glycogen Phosphorylase B"/>
    <property type="match status" value="2"/>
</dbReference>
<dbReference type="InterPro" id="IPR002213">
    <property type="entry name" value="UDP_glucos_trans"/>
</dbReference>
<dbReference type="PANTHER" id="PTHR48049">
    <property type="entry name" value="GLYCOSYLTRANSFERASE"/>
    <property type="match status" value="1"/>
</dbReference>
<evidence type="ECO:0000313" key="6">
    <source>
        <dbReference type="Proteomes" id="UP000195402"/>
    </source>
</evidence>
<dbReference type="SUPFAM" id="SSF53756">
    <property type="entry name" value="UDP-Glycosyltransferase/glycogen phosphorylase"/>
    <property type="match status" value="1"/>
</dbReference>
<reference evidence="5 6" key="1">
    <citation type="journal article" date="2017" name="Mol. Plant">
        <title>The Genome of Medicinal Plant Macleaya cordata Provides New Insights into Benzylisoquinoline Alkaloids Metabolism.</title>
        <authorList>
            <person name="Liu X."/>
            <person name="Liu Y."/>
            <person name="Huang P."/>
            <person name="Ma Y."/>
            <person name="Qing Z."/>
            <person name="Tang Q."/>
            <person name="Cao H."/>
            <person name="Cheng P."/>
            <person name="Zheng Y."/>
            <person name="Yuan Z."/>
            <person name="Zhou Y."/>
            <person name="Liu J."/>
            <person name="Tang Z."/>
            <person name="Zhuo Y."/>
            <person name="Zhang Y."/>
            <person name="Yu L."/>
            <person name="Huang J."/>
            <person name="Yang P."/>
            <person name="Peng Q."/>
            <person name="Zhang J."/>
            <person name="Jiang W."/>
            <person name="Zhang Z."/>
            <person name="Lin K."/>
            <person name="Ro D.K."/>
            <person name="Chen X."/>
            <person name="Xiong X."/>
            <person name="Shang Y."/>
            <person name="Huang S."/>
            <person name="Zeng J."/>
        </authorList>
    </citation>
    <scope>NUCLEOTIDE SEQUENCE [LARGE SCALE GENOMIC DNA]</scope>
    <source>
        <strain evidence="6">cv. BLH2017</strain>
        <tissue evidence="5">Root</tissue>
    </source>
</reference>
<dbReference type="STRING" id="56857.A0A200PP57"/>
<dbReference type="FunCoup" id="A0A200PP57">
    <property type="interactions" value="198"/>
</dbReference>
<dbReference type="PROSITE" id="PS00375">
    <property type="entry name" value="UDPGT"/>
    <property type="match status" value="1"/>
</dbReference>